<dbReference type="EMBL" id="JBBPBN010000015">
    <property type="protein sequence ID" value="KAK9024391.1"/>
    <property type="molecule type" value="Genomic_DNA"/>
</dbReference>
<reference evidence="1 2" key="1">
    <citation type="journal article" date="2024" name="G3 (Bethesda)">
        <title>Genome assembly of Hibiscus sabdariffa L. provides insights into metabolisms of medicinal natural products.</title>
        <authorList>
            <person name="Kim T."/>
        </authorList>
    </citation>
    <scope>NUCLEOTIDE SEQUENCE [LARGE SCALE GENOMIC DNA]</scope>
    <source>
        <strain evidence="1">TK-2024</strain>
        <tissue evidence="1">Old leaves</tissue>
    </source>
</reference>
<evidence type="ECO:0000313" key="1">
    <source>
        <dbReference type="EMBL" id="KAK9024391.1"/>
    </source>
</evidence>
<dbReference type="InterPro" id="IPR029058">
    <property type="entry name" value="AB_hydrolase_fold"/>
</dbReference>
<accession>A0ABR2SGK5</accession>
<organism evidence="1 2">
    <name type="scientific">Hibiscus sabdariffa</name>
    <name type="common">roselle</name>
    <dbReference type="NCBI Taxonomy" id="183260"/>
    <lineage>
        <taxon>Eukaryota</taxon>
        <taxon>Viridiplantae</taxon>
        <taxon>Streptophyta</taxon>
        <taxon>Embryophyta</taxon>
        <taxon>Tracheophyta</taxon>
        <taxon>Spermatophyta</taxon>
        <taxon>Magnoliopsida</taxon>
        <taxon>eudicotyledons</taxon>
        <taxon>Gunneridae</taxon>
        <taxon>Pentapetalae</taxon>
        <taxon>rosids</taxon>
        <taxon>malvids</taxon>
        <taxon>Malvales</taxon>
        <taxon>Malvaceae</taxon>
        <taxon>Malvoideae</taxon>
        <taxon>Hibiscus</taxon>
    </lineage>
</organism>
<sequence>MAAENNPLGSVIDPSEFLHSSLNPDGTLTRDAKAFVTTPPDISNPLVLSKDIPINPPNNTWARLFLPKQPPPNKLPLVLYFHGGGFVI</sequence>
<protein>
    <recommendedName>
        <fullName evidence="3">Alpha/beta hydrolase fold-3 domain-containing protein</fullName>
    </recommendedName>
</protein>
<evidence type="ECO:0000313" key="2">
    <source>
        <dbReference type="Proteomes" id="UP001396334"/>
    </source>
</evidence>
<evidence type="ECO:0008006" key="3">
    <source>
        <dbReference type="Google" id="ProtNLM"/>
    </source>
</evidence>
<name>A0ABR2SGK5_9ROSI</name>
<dbReference type="Proteomes" id="UP001396334">
    <property type="component" value="Unassembled WGS sequence"/>
</dbReference>
<gene>
    <name evidence="1" type="ORF">V6N11_004555</name>
</gene>
<keyword evidence="2" id="KW-1185">Reference proteome</keyword>
<proteinExistence type="predicted"/>
<dbReference type="Gene3D" id="3.40.50.1820">
    <property type="entry name" value="alpha/beta hydrolase"/>
    <property type="match status" value="1"/>
</dbReference>
<dbReference type="SUPFAM" id="SSF53474">
    <property type="entry name" value="alpha/beta-Hydrolases"/>
    <property type="match status" value="1"/>
</dbReference>
<comment type="caution">
    <text evidence="1">The sequence shown here is derived from an EMBL/GenBank/DDBJ whole genome shotgun (WGS) entry which is preliminary data.</text>
</comment>